<comment type="caution">
    <text evidence="1">The sequence shown here is derived from an EMBL/GenBank/DDBJ whole genome shotgun (WGS) entry which is preliminary data.</text>
</comment>
<proteinExistence type="predicted"/>
<dbReference type="AlphaFoldDB" id="A0A0W8FVA7"/>
<gene>
    <name evidence="1" type="ORF">ASZ90_005422</name>
</gene>
<dbReference type="EMBL" id="LNQE01000821">
    <property type="protein sequence ID" value="KUG24764.1"/>
    <property type="molecule type" value="Genomic_DNA"/>
</dbReference>
<organism evidence="1">
    <name type="scientific">hydrocarbon metagenome</name>
    <dbReference type="NCBI Taxonomy" id="938273"/>
    <lineage>
        <taxon>unclassified sequences</taxon>
        <taxon>metagenomes</taxon>
        <taxon>ecological metagenomes</taxon>
    </lineage>
</organism>
<protein>
    <submittedName>
        <fullName evidence="1">Uncharacterized protein</fullName>
    </submittedName>
</protein>
<name>A0A0W8FVA7_9ZZZZ</name>
<reference evidence="1" key="1">
    <citation type="journal article" date="2015" name="Proc. Natl. Acad. Sci. U.S.A.">
        <title>Networks of energetic and metabolic interactions define dynamics in microbial communities.</title>
        <authorList>
            <person name="Embree M."/>
            <person name="Liu J.K."/>
            <person name="Al-Bassam M.M."/>
            <person name="Zengler K."/>
        </authorList>
    </citation>
    <scope>NUCLEOTIDE SEQUENCE</scope>
</reference>
<evidence type="ECO:0000313" key="1">
    <source>
        <dbReference type="EMBL" id="KUG24764.1"/>
    </source>
</evidence>
<sequence>MEILSEIIFRPTKFTPFYISKVLPEYQIRIFTSTFRF</sequence>
<accession>A0A0W8FVA7</accession>